<accession>A0A0F9UAX5</accession>
<dbReference type="AlphaFoldDB" id="A0A0F9UAX5"/>
<proteinExistence type="predicted"/>
<evidence type="ECO:0000313" key="1">
    <source>
        <dbReference type="EMBL" id="KKN58426.1"/>
    </source>
</evidence>
<dbReference type="EMBL" id="LAZR01000763">
    <property type="protein sequence ID" value="KKN58426.1"/>
    <property type="molecule type" value="Genomic_DNA"/>
</dbReference>
<comment type="caution">
    <text evidence="1">The sequence shown here is derived from an EMBL/GenBank/DDBJ whole genome shotgun (WGS) entry which is preliminary data.</text>
</comment>
<gene>
    <name evidence="1" type="ORF">LCGC14_0552390</name>
</gene>
<sequence length="66" mass="7776">MKKRKCTRGKWITEVHVTGTSEVVHASALEMLDDHLRHDVIATWDESRAHDKKVWRLKLERLEVKA</sequence>
<organism evidence="1">
    <name type="scientific">marine sediment metagenome</name>
    <dbReference type="NCBI Taxonomy" id="412755"/>
    <lineage>
        <taxon>unclassified sequences</taxon>
        <taxon>metagenomes</taxon>
        <taxon>ecological metagenomes</taxon>
    </lineage>
</organism>
<protein>
    <submittedName>
        <fullName evidence="1">Uncharacterized protein</fullName>
    </submittedName>
</protein>
<reference evidence="1" key="1">
    <citation type="journal article" date="2015" name="Nature">
        <title>Complex archaea that bridge the gap between prokaryotes and eukaryotes.</title>
        <authorList>
            <person name="Spang A."/>
            <person name="Saw J.H."/>
            <person name="Jorgensen S.L."/>
            <person name="Zaremba-Niedzwiedzka K."/>
            <person name="Martijn J."/>
            <person name="Lind A.E."/>
            <person name="van Eijk R."/>
            <person name="Schleper C."/>
            <person name="Guy L."/>
            <person name="Ettema T.J."/>
        </authorList>
    </citation>
    <scope>NUCLEOTIDE SEQUENCE</scope>
</reference>
<name>A0A0F9UAX5_9ZZZZ</name>